<keyword evidence="2" id="KW-1185">Reference proteome</keyword>
<dbReference type="Proteomes" id="UP000014500">
    <property type="component" value="Unassembled WGS sequence"/>
</dbReference>
<accession>T1J5M4</accession>
<protein>
    <submittedName>
        <fullName evidence="1">Uncharacterized protein</fullName>
    </submittedName>
</protein>
<reference evidence="2" key="1">
    <citation type="submission" date="2011-05" db="EMBL/GenBank/DDBJ databases">
        <authorList>
            <person name="Richards S.R."/>
            <person name="Qu J."/>
            <person name="Jiang H."/>
            <person name="Jhangiani S.N."/>
            <person name="Agravi P."/>
            <person name="Goodspeed R."/>
            <person name="Gross S."/>
            <person name="Mandapat C."/>
            <person name="Jackson L."/>
            <person name="Mathew T."/>
            <person name="Pu L."/>
            <person name="Thornton R."/>
            <person name="Saada N."/>
            <person name="Wilczek-Boney K.B."/>
            <person name="Lee S."/>
            <person name="Kovar C."/>
            <person name="Wu Y."/>
            <person name="Scherer S.E."/>
            <person name="Worley K.C."/>
            <person name="Muzny D.M."/>
            <person name="Gibbs R."/>
        </authorList>
    </citation>
    <scope>NUCLEOTIDE SEQUENCE</scope>
    <source>
        <strain evidence="2">Brora</strain>
    </source>
</reference>
<dbReference type="AlphaFoldDB" id="T1J5M4"/>
<organism evidence="1 2">
    <name type="scientific">Strigamia maritima</name>
    <name type="common">European centipede</name>
    <name type="synonym">Geophilus maritimus</name>
    <dbReference type="NCBI Taxonomy" id="126957"/>
    <lineage>
        <taxon>Eukaryota</taxon>
        <taxon>Metazoa</taxon>
        <taxon>Ecdysozoa</taxon>
        <taxon>Arthropoda</taxon>
        <taxon>Myriapoda</taxon>
        <taxon>Chilopoda</taxon>
        <taxon>Pleurostigmophora</taxon>
        <taxon>Geophilomorpha</taxon>
        <taxon>Linotaeniidae</taxon>
        <taxon>Strigamia</taxon>
    </lineage>
</organism>
<sequence length="97" mass="11389">MCRDPSDMTQAFRQQLTTMKSRLQKKNYKIKNIIKDKSIMFQDACQIDIIGREQCHCIGLQHVKAIRIRKFVHTSTKYNSNTGNMILLCKNNCSKFF</sequence>
<dbReference type="EnsemblMetazoa" id="SMAR008928-RA">
    <property type="protein sequence ID" value="SMAR008928-PA"/>
    <property type="gene ID" value="SMAR008928"/>
</dbReference>
<reference evidence="1" key="2">
    <citation type="submission" date="2015-02" db="UniProtKB">
        <authorList>
            <consortium name="EnsemblMetazoa"/>
        </authorList>
    </citation>
    <scope>IDENTIFICATION</scope>
</reference>
<proteinExistence type="predicted"/>
<evidence type="ECO:0000313" key="1">
    <source>
        <dbReference type="EnsemblMetazoa" id="SMAR008928-PA"/>
    </source>
</evidence>
<name>T1J5M4_STRMM</name>
<dbReference type="HOGENOM" id="CLU_2349360_0_0_1"/>
<dbReference type="EMBL" id="JH431866">
    <property type="status" value="NOT_ANNOTATED_CDS"/>
    <property type="molecule type" value="Genomic_DNA"/>
</dbReference>
<evidence type="ECO:0000313" key="2">
    <source>
        <dbReference type="Proteomes" id="UP000014500"/>
    </source>
</evidence>